<evidence type="ECO:0000256" key="1">
    <source>
        <dbReference type="SAM" id="MobiDB-lite"/>
    </source>
</evidence>
<dbReference type="RefSeq" id="WP_148377848.1">
    <property type="nucleotide sequence ID" value="NZ_VSIY01000006.1"/>
</dbReference>
<keyword evidence="3" id="KW-1185">Reference proteome</keyword>
<gene>
    <name evidence="2" type="ORF">FVF75_10125</name>
</gene>
<organism evidence="2 3">
    <name type="scientific">Maritimibacter fusiformis</name>
    <dbReference type="NCBI Taxonomy" id="2603819"/>
    <lineage>
        <taxon>Bacteria</taxon>
        <taxon>Pseudomonadati</taxon>
        <taxon>Pseudomonadota</taxon>
        <taxon>Alphaproteobacteria</taxon>
        <taxon>Rhodobacterales</taxon>
        <taxon>Roseobacteraceae</taxon>
        <taxon>Maritimibacter</taxon>
    </lineage>
</organism>
<protein>
    <submittedName>
        <fullName evidence="2">Uncharacterized protein</fullName>
    </submittedName>
</protein>
<accession>A0A5D0RJ35</accession>
<dbReference type="EMBL" id="VSIY01000006">
    <property type="protein sequence ID" value="TYB81453.1"/>
    <property type="molecule type" value="Genomic_DNA"/>
</dbReference>
<evidence type="ECO:0000313" key="2">
    <source>
        <dbReference type="EMBL" id="TYB81453.1"/>
    </source>
</evidence>
<dbReference type="AlphaFoldDB" id="A0A5D0RJ35"/>
<sequence>MTREDWLEMTSRLAVGAIPEIGTSAAGTVPEPAASGPRLQDDSADSRGQVARPTTLLWPLADCSAARFGVRVRAAPPDVRPIAARLVAAAMERNTFPVILSHVHRSGFEHLGFRVERIHAGSKEEAQAQEDELVALWNLAIVVELGDVDAFA</sequence>
<name>A0A5D0RJ35_9RHOB</name>
<feature type="region of interest" description="Disordered" evidence="1">
    <location>
        <begin position="21"/>
        <end position="48"/>
    </location>
</feature>
<reference evidence="2 3" key="1">
    <citation type="submission" date="2019-08" db="EMBL/GenBank/DDBJ databases">
        <title>Identification of a novel species of the genus Boseongicola.</title>
        <authorList>
            <person name="Zhang X.-Q."/>
        </authorList>
    </citation>
    <scope>NUCLEOTIDE SEQUENCE [LARGE SCALE GENOMIC DNA]</scope>
    <source>
        <strain evidence="2 3">HY14</strain>
    </source>
</reference>
<proteinExistence type="predicted"/>
<evidence type="ECO:0000313" key="3">
    <source>
        <dbReference type="Proteomes" id="UP000322080"/>
    </source>
</evidence>
<comment type="caution">
    <text evidence="2">The sequence shown here is derived from an EMBL/GenBank/DDBJ whole genome shotgun (WGS) entry which is preliminary data.</text>
</comment>
<dbReference type="Proteomes" id="UP000322080">
    <property type="component" value="Unassembled WGS sequence"/>
</dbReference>